<dbReference type="Proteomes" id="UP001597343">
    <property type="component" value="Unassembled WGS sequence"/>
</dbReference>
<comment type="function">
    <text evidence="8">Ligates lysine onto the cytidine present at position 34 of the AUA codon-specific tRNA(Ile) that contains the anticodon CAU, in an ATP-dependent manner. Cytidine is converted to lysidine, thus changing the amino acid specificity of the tRNA from methionine to isoleucine.</text>
</comment>
<comment type="similarity">
    <text evidence="8">Belongs to the tRNA(Ile)-lysidine synthase family.</text>
</comment>
<evidence type="ECO:0000256" key="8">
    <source>
        <dbReference type="HAMAP-Rule" id="MF_01161"/>
    </source>
</evidence>
<accession>A0ABW4ZW84</accession>
<dbReference type="RefSeq" id="WP_386046030.1">
    <property type="nucleotide sequence ID" value="NZ_JBHUIO010000005.1"/>
</dbReference>
<keyword evidence="3 8" id="KW-0436">Ligase</keyword>
<dbReference type="NCBIfam" id="TIGR02432">
    <property type="entry name" value="lysidine_TilS_N"/>
    <property type="match status" value="1"/>
</dbReference>
<feature type="binding site" evidence="8">
    <location>
        <begin position="26"/>
        <end position="31"/>
    </location>
    <ligand>
        <name>ATP</name>
        <dbReference type="ChEBI" id="CHEBI:30616"/>
    </ligand>
</feature>
<dbReference type="EC" id="6.3.4.19" evidence="8"/>
<comment type="catalytic activity">
    <reaction evidence="7 8">
        <text>cytidine(34) in tRNA(Ile2) + L-lysine + ATP = lysidine(34) in tRNA(Ile2) + AMP + diphosphate + H(+)</text>
        <dbReference type="Rhea" id="RHEA:43744"/>
        <dbReference type="Rhea" id="RHEA-COMP:10625"/>
        <dbReference type="Rhea" id="RHEA-COMP:10670"/>
        <dbReference type="ChEBI" id="CHEBI:15378"/>
        <dbReference type="ChEBI" id="CHEBI:30616"/>
        <dbReference type="ChEBI" id="CHEBI:32551"/>
        <dbReference type="ChEBI" id="CHEBI:33019"/>
        <dbReference type="ChEBI" id="CHEBI:82748"/>
        <dbReference type="ChEBI" id="CHEBI:83665"/>
        <dbReference type="ChEBI" id="CHEBI:456215"/>
        <dbReference type="EC" id="6.3.4.19"/>
    </reaction>
</comment>
<evidence type="ECO:0000256" key="3">
    <source>
        <dbReference type="ARBA" id="ARBA00022598"/>
    </source>
</evidence>
<dbReference type="InterPro" id="IPR014729">
    <property type="entry name" value="Rossmann-like_a/b/a_fold"/>
</dbReference>
<comment type="caution">
    <text evidence="10">The sequence shown here is derived from an EMBL/GenBank/DDBJ whole genome shotgun (WGS) entry which is preliminary data.</text>
</comment>
<dbReference type="SUPFAM" id="SSF52402">
    <property type="entry name" value="Adenine nucleotide alpha hydrolases-like"/>
    <property type="match status" value="1"/>
</dbReference>
<comment type="domain">
    <text evidence="8">The N-terminal region contains the highly conserved SGGXDS motif, predicted to be a P-loop motif involved in ATP binding.</text>
</comment>
<dbReference type="GO" id="GO:0032267">
    <property type="term" value="F:tRNA(Ile)-lysidine synthase activity"/>
    <property type="evidence" value="ECO:0007669"/>
    <property type="project" value="UniProtKB-EC"/>
</dbReference>
<dbReference type="Pfam" id="PF01171">
    <property type="entry name" value="ATP_bind_3"/>
    <property type="match status" value="1"/>
</dbReference>
<dbReference type="CDD" id="cd01992">
    <property type="entry name" value="TilS_N"/>
    <property type="match status" value="1"/>
</dbReference>
<keyword evidence="11" id="KW-1185">Reference proteome</keyword>
<dbReference type="InterPro" id="IPR012796">
    <property type="entry name" value="Lysidine-tRNA-synth_C"/>
</dbReference>
<reference evidence="11" key="1">
    <citation type="journal article" date="2019" name="Int. J. Syst. Evol. Microbiol.">
        <title>The Global Catalogue of Microorganisms (GCM) 10K type strain sequencing project: providing services to taxonomists for standard genome sequencing and annotation.</title>
        <authorList>
            <consortium name="The Broad Institute Genomics Platform"/>
            <consortium name="The Broad Institute Genome Sequencing Center for Infectious Disease"/>
            <person name="Wu L."/>
            <person name="Ma J."/>
        </authorList>
    </citation>
    <scope>NUCLEOTIDE SEQUENCE [LARGE SCALE GENOMIC DNA]</scope>
    <source>
        <strain evidence="11">CGMCC 1.13574</strain>
    </source>
</reference>
<keyword evidence="4 8" id="KW-0819">tRNA processing</keyword>
<keyword evidence="2 8" id="KW-0963">Cytoplasm</keyword>
<dbReference type="InterPro" id="IPR011063">
    <property type="entry name" value="TilS/TtcA_N"/>
</dbReference>
<comment type="subcellular location">
    <subcellularLocation>
        <location evidence="1 8">Cytoplasm</location>
    </subcellularLocation>
</comment>
<dbReference type="EMBL" id="JBHUIO010000005">
    <property type="protein sequence ID" value="MFD2170252.1"/>
    <property type="molecule type" value="Genomic_DNA"/>
</dbReference>
<keyword evidence="5 8" id="KW-0547">Nucleotide-binding</keyword>
<evidence type="ECO:0000256" key="1">
    <source>
        <dbReference type="ARBA" id="ARBA00004496"/>
    </source>
</evidence>
<dbReference type="Pfam" id="PF11734">
    <property type="entry name" value="TilS_C"/>
    <property type="match status" value="1"/>
</dbReference>
<name>A0ABW4ZW84_9BACL</name>
<protein>
    <recommendedName>
        <fullName evidence="8">tRNA(Ile)-lysidine synthase</fullName>
        <ecNumber evidence="8">6.3.4.19</ecNumber>
    </recommendedName>
    <alternativeName>
        <fullName evidence="8">tRNA(Ile)-2-lysyl-cytidine synthase</fullName>
    </alternativeName>
    <alternativeName>
        <fullName evidence="8">tRNA(Ile)-lysidine synthetase</fullName>
    </alternativeName>
</protein>
<dbReference type="Gene3D" id="3.30.465.60">
    <property type="match status" value="1"/>
</dbReference>
<dbReference type="SMART" id="SM00977">
    <property type="entry name" value="TilS_C"/>
    <property type="match status" value="1"/>
</dbReference>
<dbReference type="Gene3D" id="3.40.50.620">
    <property type="entry name" value="HUPs"/>
    <property type="match status" value="1"/>
</dbReference>
<dbReference type="PANTHER" id="PTHR43033:SF1">
    <property type="entry name" value="TRNA(ILE)-LYSIDINE SYNTHASE-RELATED"/>
    <property type="match status" value="1"/>
</dbReference>
<dbReference type="SUPFAM" id="SSF56037">
    <property type="entry name" value="PheT/TilS domain"/>
    <property type="match status" value="1"/>
</dbReference>
<dbReference type="InterPro" id="IPR012795">
    <property type="entry name" value="tRNA_Ile_lys_synt_N"/>
</dbReference>
<proteinExistence type="inferred from homology"/>
<gene>
    <name evidence="8 10" type="primary">tilS</name>
    <name evidence="10" type="ORF">ACFSOY_09600</name>
</gene>
<evidence type="ECO:0000256" key="2">
    <source>
        <dbReference type="ARBA" id="ARBA00022490"/>
    </source>
</evidence>
<dbReference type="NCBIfam" id="TIGR02433">
    <property type="entry name" value="lysidine_TilS_C"/>
    <property type="match status" value="1"/>
</dbReference>
<evidence type="ECO:0000256" key="7">
    <source>
        <dbReference type="ARBA" id="ARBA00048539"/>
    </source>
</evidence>
<evidence type="ECO:0000313" key="11">
    <source>
        <dbReference type="Proteomes" id="UP001597343"/>
    </source>
</evidence>
<dbReference type="PANTHER" id="PTHR43033">
    <property type="entry name" value="TRNA(ILE)-LYSIDINE SYNTHASE-RELATED"/>
    <property type="match status" value="1"/>
</dbReference>
<evidence type="ECO:0000313" key="10">
    <source>
        <dbReference type="EMBL" id="MFD2170252.1"/>
    </source>
</evidence>
<keyword evidence="6 8" id="KW-0067">ATP-binding</keyword>
<evidence type="ECO:0000256" key="4">
    <source>
        <dbReference type="ARBA" id="ARBA00022694"/>
    </source>
</evidence>
<sequence>MLAKIGEGIRRNSLFASGDRLLVAVSGGLDSCALLDALIRLRAEWGYELGVAHVDHRLRGEASQADARFVEALARRHRLPFHLGEVDVRALAEAQKLSIQAAAREARYAFLRETAERGGYGKIVTAHHADDQAETVMMRILRGTSTRGLGGIAVKRSQQGVEYVRPLLKIWREEIETYAGAHQIDHREDASNSTVKYLRNKIRLRLFPELMREYNGGVKAALLQLSDLAREDEQFLERLAAERFAECVTTRGSRSVQVNCEHFVGSALPLQRRVITLILYYLCGHTIQWEQVHIENIRALLTGSSPSARLYLPGGVQLRREYAIASVSVIEPSSAVEASIPPARFVFDKELLEGTLNLQVEPSGFDLRVQVEVTRGVPPRPTDAWEAQFDADQLSGSCIYIRTWEKGDRIQPLGLQGSKLISDVFVDAKVPKMKRSAWPLLCIDDKVEWVIGVRRGQQAQVTNKTQKTLILRAERLS</sequence>
<dbReference type="InterPro" id="IPR012094">
    <property type="entry name" value="tRNA_Ile_lys_synt"/>
</dbReference>
<feature type="domain" description="Lysidine-tRNA(Ile) synthetase C-terminal" evidence="9">
    <location>
        <begin position="399"/>
        <end position="471"/>
    </location>
</feature>
<evidence type="ECO:0000256" key="6">
    <source>
        <dbReference type="ARBA" id="ARBA00022840"/>
    </source>
</evidence>
<dbReference type="SUPFAM" id="SSF82829">
    <property type="entry name" value="MesJ substrate recognition domain-like"/>
    <property type="match status" value="1"/>
</dbReference>
<dbReference type="HAMAP" id="MF_01161">
    <property type="entry name" value="tRNA_Ile_lys_synt"/>
    <property type="match status" value="1"/>
</dbReference>
<evidence type="ECO:0000259" key="9">
    <source>
        <dbReference type="SMART" id="SM00977"/>
    </source>
</evidence>
<organism evidence="10 11">
    <name type="scientific">Tumebacillus lipolyticus</name>
    <dbReference type="NCBI Taxonomy" id="1280370"/>
    <lineage>
        <taxon>Bacteria</taxon>
        <taxon>Bacillati</taxon>
        <taxon>Bacillota</taxon>
        <taxon>Bacilli</taxon>
        <taxon>Bacillales</taxon>
        <taxon>Alicyclobacillaceae</taxon>
        <taxon>Tumebacillus</taxon>
    </lineage>
</organism>
<evidence type="ECO:0000256" key="5">
    <source>
        <dbReference type="ARBA" id="ARBA00022741"/>
    </source>
</evidence>